<dbReference type="AlphaFoldDB" id="A0A381I7L8"/>
<accession>A0A381I7L8</accession>
<reference evidence="2" key="1">
    <citation type="submission" date="2018-06" db="EMBL/GenBank/DDBJ databases">
        <authorList>
            <consortium name="Pathogen Informatics"/>
            <person name="Doyle S."/>
        </authorList>
    </citation>
    <scope>NUCLEOTIDE SEQUENCE</scope>
    <source>
        <strain evidence="2">NCTC13307</strain>
    </source>
</reference>
<dbReference type="RefSeq" id="WP_011860897.1">
    <property type="nucleotide sequence ID" value="NZ_CAADAA010000003.1"/>
</dbReference>
<feature type="transmembrane region" description="Helical" evidence="1">
    <location>
        <begin position="216"/>
        <end position="234"/>
    </location>
</feature>
<protein>
    <submittedName>
        <fullName evidence="2">Uncharacterized protein</fullName>
    </submittedName>
</protein>
<feature type="transmembrane region" description="Helical" evidence="1">
    <location>
        <begin position="240"/>
        <end position="261"/>
    </location>
</feature>
<gene>
    <name evidence="2" type="ORF">NCTC13307_00751</name>
</gene>
<feature type="transmembrane region" description="Helical" evidence="1">
    <location>
        <begin position="61"/>
        <end position="79"/>
    </location>
</feature>
<dbReference type="KEGG" id="pdf:CD630DERM_06510"/>
<evidence type="ECO:0000313" key="2">
    <source>
        <dbReference type="EMBL" id="SUY21569.1"/>
    </source>
</evidence>
<dbReference type="InterPro" id="IPR049576">
    <property type="entry name" value="HDC-like"/>
</dbReference>
<organism evidence="2">
    <name type="scientific">Clostridioides difficile</name>
    <name type="common">Peptoclostridium difficile</name>
    <dbReference type="NCBI Taxonomy" id="1496"/>
    <lineage>
        <taxon>Bacteria</taxon>
        <taxon>Bacillati</taxon>
        <taxon>Bacillota</taxon>
        <taxon>Clostridia</taxon>
        <taxon>Peptostreptococcales</taxon>
        <taxon>Peptostreptococcaceae</taxon>
        <taxon>Clostridioides</taxon>
    </lineage>
</organism>
<proteinExistence type="predicted"/>
<dbReference type="EMBL" id="UFWD01000001">
    <property type="protein sequence ID" value="SUY21569.1"/>
    <property type="molecule type" value="Genomic_DNA"/>
</dbReference>
<keyword evidence="1" id="KW-1133">Transmembrane helix</keyword>
<feature type="transmembrane region" description="Helical" evidence="1">
    <location>
        <begin position="32"/>
        <end position="49"/>
    </location>
</feature>
<feature type="transmembrane region" description="Helical" evidence="1">
    <location>
        <begin position="375"/>
        <end position="393"/>
    </location>
</feature>
<name>A0A381I7L8_CLODI</name>
<evidence type="ECO:0000256" key="1">
    <source>
        <dbReference type="SAM" id="Phobius"/>
    </source>
</evidence>
<keyword evidence="1" id="KW-0472">Membrane</keyword>
<dbReference type="CDD" id="cd21416">
    <property type="entry name" value="HDC_protein"/>
    <property type="match status" value="1"/>
</dbReference>
<feature type="transmembrane region" description="Helical" evidence="1">
    <location>
        <begin position="91"/>
        <end position="110"/>
    </location>
</feature>
<sequence length="396" mass="42837">MSDMLLWFSVVLVLFAIGDLIASKTKAKVSAVFVTLLLFLILFVTKAIPADIIEKAGMTAAASWSVPMIMFSMGTMLNVKQFIDEWRTVLTAWLGIVAVIVCVSLCIPLFGKSTVLTSIPVINGALPATTIMTQAALEKGLTLAAATATVVFAIQKFIGTPIASRAALQEANRLLVEYHEAKSKGIDLANVDTDKKEAENTGTKVKQAFCEKYDKYYSTNVCIFFIALFSYLGYELSEIIHVNYSIVCLVVGVIVTRIGIVPKDILEKGKIKGFINMVVFAAVIPSLAKVSLTDLISLFVPIVGMFAASIIGIFFMMKVLPGWKIIGSKPLAFGVGFCQMLGFPTTYLISNEVCNAVGETEEERAYLMSKIMPKLVVGGMACMISIVVAGLMVPML</sequence>
<keyword evidence="1" id="KW-0812">Transmembrane</keyword>
<feature type="transmembrane region" description="Helical" evidence="1">
    <location>
        <begin position="298"/>
        <end position="320"/>
    </location>
</feature>